<evidence type="ECO:0000313" key="6">
    <source>
        <dbReference type="Proteomes" id="UP000431401"/>
    </source>
</evidence>
<name>A0A7K0DXB6_9NOCA</name>
<evidence type="ECO:0000259" key="4">
    <source>
        <dbReference type="Pfam" id="PF00535"/>
    </source>
</evidence>
<dbReference type="Pfam" id="PF00535">
    <property type="entry name" value="Glycos_transf_2"/>
    <property type="match status" value="1"/>
</dbReference>
<accession>A0A7K0DXB6</accession>
<keyword evidence="2" id="KW-0328">Glycosyltransferase</keyword>
<dbReference type="GO" id="GO:0016757">
    <property type="term" value="F:glycosyltransferase activity"/>
    <property type="evidence" value="ECO:0007669"/>
    <property type="project" value="UniProtKB-KW"/>
</dbReference>
<gene>
    <name evidence="5" type="ORF">NRB56_50740</name>
</gene>
<dbReference type="InterPro" id="IPR029044">
    <property type="entry name" value="Nucleotide-diphossugar_trans"/>
</dbReference>
<sequence>MRVEVITAVHDAYAHFLSAAWKSLRAQTHPDWRWLVQIDGPEAAALPALVACGAAGDPRVEVAANGIRVGPAVTRNVALGRTHASLIQNLDADDELEPDALTALSSALQQHPTAGFAAGPARDLLNSGSLVDFPIPLPPGFTTRGTIFEYWTTHERLPIHPAGVMWQRNLLLTCGGWAGLEGMEDTALLLSASALAPAALLDTVTLRYRRHRAQRSKKTTDFEGGGGVIYG</sequence>
<evidence type="ECO:0000256" key="2">
    <source>
        <dbReference type="ARBA" id="ARBA00022676"/>
    </source>
</evidence>
<keyword evidence="6" id="KW-1185">Reference proteome</keyword>
<comment type="similarity">
    <text evidence="1">Belongs to the glycosyltransferase 2 family.</text>
</comment>
<proteinExistence type="inferred from homology"/>
<evidence type="ECO:0000256" key="1">
    <source>
        <dbReference type="ARBA" id="ARBA00006739"/>
    </source>
</evidence>
<dbReference type="InterPro" id="IPR001173">
    <property type="entry name" value="Glyco_trans_2-like"/>
</dbReference>
<feature type="domain" description="Glycosyltransferase 2-like" evidence="4">
    <location>
        <begin position="5"/>
        <end position="122"/>
    </location>
</feature>
<organism evidence="5 6">
    <name type="scientific">Nocardia aurantia</name>
    <dbReference type="NCBI Taxonomy" id="2585199"/>
    <lineage>
        <taxon>Bacteria</taxon>
        <taxon>Bacillati</taxon>
        <taxon>Actinomycetota</taxon>
        <taxon>Actinomycetes</taxon>
        <taxon>Mycobacteriales</taxon>
        <taxon>Nocardiaceae</taxon>
        <taxon>Nocardia</taxon>
    </lineage>
</organism>
<comment type="caution">
    <text evidence="5">The sequence shown here is derived from an EMBL/GenBank/DDBJ whole genome shotgun (WGS) entry which is preliminary data.</text>
</comment>
<protein>
    <recommendedName>
        <fullName evidence="4">Glycosyltransferase 2-like domain-containing protein</fullName>
    </recommendedName>
</protein>
<reference evidence="5 6" key="1">
    <citation type="submission" date="2019-10" db="EMBL/GenBank/DDBJ databases">
        <title>Nocardia macrotermitis sp. nov. and Nocardia aurantia sp. nov., isolated from the gut of fungus growing-termite Macrotermes natalensis.</title>
        <authorList>
            <person name="Benndorf R."/>
            <person name="Schwitalla J."/>
            <person name="Martin K."/>
            <person name="De Beer W."/>
            <person name="Kaster A.-K."/>
            <person name="Vollmers J."/>
            <person name="Poulsen M."/>
            <person name="Beemelmanns C."/>
        </authorList>
    </citation>
    <scope>NUCLEOTIDE SEQUENCE [LARGE SCALE GENOMIC DNA]</scope>
    <source>
        <strain evidence="5 6">RB56</strain>
    </source>
</reference>
<dbReference type="PANTHER" id="PTHR43685:SF5">
    <property type="entry name" value="GLYCOSYLTRANSFERASE EPSE-RELATED"/>
    <property type="match status" value="1"/>
</dbReference>
<dbReference type="InterPro" id="IPR050834">
    <property type="entry name" value="Glycosyltransf_2"/>
</dbReference>
<evidence type="ECO:0000256" key="3">
    <source>
        <dbReference type="ARBA" id="ARBA00022679"/>
    </source>
</evidence>
<dbReference type="SUPFAM" id="SSF53448">
    <property type="entry name" value="Nucleotide-diphospho-sugar transferases"/>
    <property type="match status" value="1"/>
</dbReference>
<dbReference type="AlphaFoldDB" id="A0A7K0DXB6"/>
<dbReference type="Proteomes" id="UP000431401">
    <property type="component" value="Unassembled WGS sequence"/>
</dbReference>
<keyword evidence="3" id="KW-0808">Transferase</keyword>
<dbReference type="EMBL" id="WEGI01000011">
    <property type="protein sequence ID" value="MQY29484.1"/>
    <property type="molecule type" value="Genomic_DNA"/>
</dbReference>
<dbReference type="Gene3D" id="3.90.550.10">
    <property type="entry name" value="Spore Coat Polysaccharide Biosynthesis Protein SpsA, Chain A"/>
    <property type="match status" value="1"/>
</dbReference>
<dbReference type="RefSeq" id="WP_194290985.1">
    <property type="nucleotide sequence ID" value="NZ_WEGI01000011.1"/>
</dbReference>
<dbReference type="PANTHER" id="PTHR43685">
    <property type="entry name" value="GLYCOSYLTRANSFERASE"/>
    <property type="match status" value="1"/>
</dbReference>
<evidence type="ECO:0000313" key="5">
    <source>
        <dbReference type="EMBL" id="MQY29484.1"/>
    </source>
</evidence>